<dbReference type="Gene3D" id="2.60.20.10">
    <property type="entry name" value="Crystallins"/>
    <property type="match status" value="1"/>
</dbReference>
<feature type="signal peptide" evidence="1">
    <location>
        <begin position="1"/>
        <end position="28"/>
    </location>
</feature>
<dbReference type="Pfam" id="PF03995">
    <property type="entry name" value="Inhibitor_I36"/>
    <property type="match status" value="1"/>
</dbReference>
<gene>
    <name evidence="2" type="ORF">Apa02nite_054010</name>
</gene>
<sequence length="165" mass="18493">MKKKILHVLAVAATVTAGFLAVTSPAQAAYPCLVGYVCLYENVGWTGSVAVLPELNRDDNGPGEVHWFPEKTFTNGTNLNDHVSSVKNLTNKTLYLYDDVDFDNTSQHTDYPKWIAQVPAHTSVYLTDDNWNWGNFNDKASSASIGHVWDCDRNSLKFRYDCGWK</sequence>
<evidence type="ECO:0000313" key="3">
    <source>
        <dbReference type="Proteomes" id="UP000624709"/>
    </source>
</evidence>
<evidence type="ECO:0000256" key="1">
    <source>
        <dbReference type="SAM" id="SignalP"/>
    </source>
</evidence>
<evidence type="ECO:0008006" key="4">
    <source>
        <dbReference type="Google" id="ProtNLM"/>
    </source>
</evidence>
<keyword evidence="1" id="KW-0732">Signal</keyword>
<protein>
    <recommendedName>
        <fullName evidence="4">Peptidase inhibitor family I36</fullName>
    </recommendedName>
</protein>
<keyword evidence="3" id="KW-1185">Reference proteome</keyword>
<dbReference type="RefSeq" id="WP_203827451.1">
    <property type="nucleotide sequence ID" value="NZ_BAAATY010000024.1"/>
</dbReference>
<feature type="chain" id="PRO_5047045847" description="Peptidase inhibitor family I36" evidence="1">
    <location>
        <begin position="29"/>
        <end position="165"/>
    </location>
</feature>
<proteinExistence type="predicted"/>
<name>A0ABQ4BF30_9ACTN</name>
<dbReference type="Proteomes" id="UP000624709">
    <property type="component" value="Unassembled WGS sequence"/>
</dbReference>
<reference evidence="2 3" key="1">
    <citation type="submission" date="2021-01" db="EMBL/GenBank/DDBJ databases">
        <title>Whole genome shotgun sequence of Actinoplanes palleronii NBRC 14916.</title>
        <authorList>
            <person name="Komaki H."/>
            <person name="Tamura T."/>
        </authorList>
    </citation>
    <scope>NUCLEOTIDE SEQUENCE [LARGE SCALE GENOMIC DNA]</scope>
    <source>
        <strain evidence="2 3">NBRC 14916</strain>
    </source>
</reference>
<comment type="caution">
    <text evidence="2">The sequence shown here is derived from an EMBL/GenBank/DDBJ whole genome shotgun (WGS) entry which is preliminary data.</text>
</comment>
<accession>A0ABQ4BF30</accession>
<evidence type="ECO:0000313" key="2">
    <source>
        <dbReference type="EMBL" id="GIE69293.1"/>
    </source>
</evidence>
<organism evidence="2 3">
    <name type="scientific">Actinoplanes palleronii</name>
    <dbReference type="NCBI Taxonomy" id="113570"/>
    <lineage>
        <taxon>Bacteria</taxon>
        <taxon>Bacillati</taxon>
        <taxon>Actinomycetota</taxon>
        <taxon>Actinomycetes</taxon>
        <taxon>Micromonosporales</taxon>
        <taxon>Micromonosporaceae</taxon>
        <taxon>Actinoplanes</taxon>
    </lineage>
</organism>
<dbReference type="EMBL" id="BOMS01000084">
    <property type="protein sequence ID" value="GIE69293.1"/>
    <property type="molecule type" value="Genomic_DNA"/>
</dbReference>